<evidence type="ECO:0000313" key="1">
    <source>
        <dbReference type="EMBL" id="KZS05756.1"/>
    </source>
</evidence>
<keyword evidence="2" id="KW-1185">Reference proteome</keyword>
<proteinExistence type="predicted"/>
<sequence length="104" mass="12228">MPVLSVSPFVFRRLSLSFYFFHVKEFLNKLREREEIRSQRHSRRCFLSKLGAPCFGLLSLGHLVLMRFFCFFLTGTDVKASRLNLHLASTIFWDLFRRAPVPSS</sequence>
<evidence type="ECO:0000313" key="2">
    <source>
        <dbReference type="Proteomes" id="UP000076858"/>
    </source>
</evidence>
<reference evidence="1 2" key="1">
    <citation type="submission" date="2016-03" db="EMBL/GenBank/DDBJ databases">
        <title>EvidentialGene: Evidence-directed Construction of Genes on Genomes.</title>
        <authorList>
            <person name="Gilbert D.G."/>
            <person name="Choi J.-H."/>
            <person name="Mockaitis K."/>
            <person name="Colbourne J."/>
            <person name="Pfrender M."/>
        </authorList>
    </citation>
    <scope>NUCLEOTIDE SEQUENCE [LARGE SCALE GENOMIC DNA]</scope>
    <source>
        <strain evidence="1 2">Xinb3</strain>
        <tissue evidence="1">Complete organism</tissue>
    </source>
</reference>
<name>A0A0P5ZZ50_9CRUS</name>
<dbReference type="EMBL" id="LRGB01002864">
    <property type="protein sequence ID" value="KZS05756.1"/>
    <property type="molecule type" value="Genomic_DNA"/>
</dbReference>
<dbReference type="AlphaFoldDB" id="A0A0P5ZZ50"/>
<comment type="caution">
    <text evidence="1">The sequence shown here is derived from an EMBL/GenBank/DDBJ whole genome shotgun (WGS) entry which is preliminary data.</text>
</comment>
<gene>
    <name evidence="1" type="ORF">APZ42_031004</name>
</gene>
<accession>A0A0P5ZZ50</accession>
<dbReference type="Proteomes" id="UP000076858">
    <property type="component" value="Unassembled WGS sequence"/>
</dbReference>
<protein>
    <submittedName>
        <fullName evidence="1">Uncharacterized protein</fullName>
    </submittedName>
</protein>
<organism evidence="1 2">
    <name type="scientific">Daphnia magna</name>
    <dbReference type="NCBI Taxonomy" id="35525"/>
    <lineage>
        <taxon>Eukaryota</taxon>
        <taxon>Metazoa</taxon>
        <taxon>Ecdysozoa</taxon>
        <taxon>Arthropoda</taxon>
        <taxon>Crustacea</taxon>
        <taxon>Branchiopoda</taxon>
        <taxon>Diplostraca</taxon>
        <taxon>Cladocera</taxon>
        <taxon>Anomopoda</taxon>
        <taxon>Daphniidae</taxon>
        <taxon>Daphnia</taxon>
    </lineage>
</organism>